<evidence type="ECO:0000313" key="1">
    <source>
        <dbReference type="EMBL" id="GAJ24502.1"/>
    </source>
</evidence>
<gene>
    <name evidence="1" type="ORF">S12H4_59356</name>
</gene>
<feature type="non-terminal residue" evidence="1">
    <location>
        <position position="162"/>
    </location>
</feature>
<organism evidence="1">
    <name type="scientific">marine sediment metagenome</name>
    <dbReference type="NCBI Taxonomy" id="412755"/>
    <lineage>
        <taxon>unclassified sequences</taxon>
        <taxon>metagenomes</taxon>
        <taxon>ecological metagenomes</taxon>
    </lineage>
</organism>
<sequence length="162" mass="18488">TKKRTELAEELKPMIEAKGRPSPTIETMEKIISKMRNQRDSQDNPWSVAALAYYDIPPEVLPVVMKVWAKALRCDITLTIRQVKWIARLSCILSNEEQLIVSALGYAAREKAIQLTGAYPDKSENMRWLWFGDAITYLDMTGDDSLLRTIMKSMKWLPGVAI</sequence>
<accession>X1VTW3</accession>
<comment type="caution">
    <text evidence="1">The sequence shown here is derived from an EMBL/GenBank/DDBJ whole genome shotgun (WGS) entry which is preliminary data.</text>
</comment>
<name>X1VTW3_9ZZZZ</name>
<reference evidence="1" key="1">
    <citation type="journal article" date="2014" name="Front. Microbiol.">
        <title>High frequency of phylogenetically diverse reductive dehalogenase-homologous genes in deep subseafloor sedimentary metagenomes.</title>
        <authorList>
            <person name="Kawai M."/>
            <person name="Futagami T."/>
            <person name="Toyoda A."/>
            <person name="Takaki Y."/>
            <person name="Nishi S."/>
            <person name="Hori S."/>
            <person name="Arai W."/>
            <person name="Tsubouchi T."/>
            <person name="Morono Y."/>
            <person name="Uchiyama I."/>
            <person name="Ito T."/>
            <person name="Fujiyama A."/>
            <person name="Inagaki F."/>
            <person name="Takami H."/>
        </authorList>
    </citation>
    <scope>NUCLEOTIDE SEQUENCE</scope>
    <source>
        <strain evidence="1">Expedition CK06-06</strain>
    </source>
</reference>
<protein>
    <submittedName>
        <fullName evidence="1">Uncharacterized protein</fullName>
    </submittedName>
</protein>
<proteinExistence type="predicted"/>
<dbReference type="AlphaFoldDB" id="X1VTW3"/>
<dbReference type="EMBL" id="BARW01038765">
    <property type="protein sequence ID" value="GAJ24502.1"/>
    <property type="molecule type" value="Genomic_DNA"/>
</dbReference>
<feature type="non-terminal residue" evidence="1">
    <location>
        <position position="1"/>
    </location>
</feature>